<protein>
    <submittedName>
        <fullName evidence="1">Uncharacterized protein</fullName>
    </submittedName>
</protein>
<evidence type="ECO:0000313" key="1">
    <source>
        <dbReference type="EMBL" id="AIC27668.1"/>
    </source>
</evidence>
<evidence type="ECO:0000313" key="2">
    <source>
        <dbReference type="Proteomes" id="UP000027180"/>
    </source>
</evidence>
<proteinExistence type="predicted"/>
<dbReference type="KEGG" id="rei:IE4771_CH02568"/>
<dbReference type="EMBL" id="CP006986">
    <property type="protein sequence ID" value="AIC27668.1"/>
    <property type="molecule type" value="Genomic_DNA"/>
</dbReference>
<sequence length="50" mass="5219">MYIFILLADGCILVVGSLVTPIPNQAALLDSEPSVRQSVLVGEARGTGYA</sequence>
<dbReference type="Proteomes" id="UP000027180">
    <property type="component" value="Chromosome"/>
</dbReference>
<dbReference type="HOGENOM" id="CLU_3121881_0_0_5"/>
<accession>A0A060HXM6</accession>
<name>A0A060HXM6_RHIET</name>
<reference evidence="1 2" key="1">
    <citation type="submission" date="2013-12" db="EMBL/GenBank/DDBJ databases">
        <title>Complete genome sequence of Rhizobium etli bv. mimosae IE4771.</title>
        <authorList>
            <person name="Bustos P."/>
            <person name="Santamaria R.I."/>
            <person name="Lozano L."/>
            <person name="Ormeno-Orrillo E."/>
            <person name="Rogel M.A."/>
            <person name="Romero D."/>
            <person name="Cevallos M.A."/>
            <person name="Martinez-Romero E."/>
            <person name="Gonzalez V."/>
        </authorList>
    </citation>
    <scope>NUCLEOTIDE SEQUENCE [LARGE SCALE GENOMIC DNA]</scope>
    <source>
        <strain evidence="1 2">IE4771</strain>
    </source>
</reference>
<dbReference type="AlphaFoldDB" id="A0A060HXM6"/>
<organism evidence="1 2">
    <name type="scientific">Rhizobium etli bv. mimosae str. IE4771</name>
    <dbReference type="NCBI Taxonomy" id="1432050"/>
    <lineage>
        <taxon>Bacteria</taxon>
        <taxon>Pseudomonadati</taxon>
        <taxon>Pseudomonadota</taxon>
        <taxon>Alphaproteobacteria</taxon>
        <taxon>Hyphomicrobiales</taxon>
        <taxon>Rhizobiaceae</taxon>
        <taxon>Rhizobium/Agrobacterium group</taxon>
        <taxon>Rhizobium</taxon>
    </lineage>
</organism>
<gene>
    <name evidence="1" type="ORF">IE4771_CH02568</name>
</gene>